<evidence type="ECO:0000313" key="4">
    <source>
        <dbReference type="EMBL" id="KAL3532720.1"/>
    </source>
</evidence>
<dbReference type="EMBL" id="JBJUIK010000003">
    <property type="protein sequence ID" value="KAL3532720.1"/>
    <property type="molecule type" value="Genomic_DNA"/>
</dbReference>
<dbReference type="SMART" id="SM00979">
    <property type="entry name" value="TIFY"/>
    <property type="match status" value="1"/>
</dbReference>
<dbReference type="InterPro" id="IPR040390">
    <property type="entry name" value="TIFY/JAZ"/>
</dbReference>
<dbReference type="GO" id="GO:0009611">
    <property type="term" value="P:response to wounding"/>
    <property type="evidence" value="ECO:0007669"/>
    <property type="project" value="UniProtKB-UniRule"/>
</dbReference>
<evidence type="ECO:0000313" key="5">
    <source>
        <dbReference type="Proteomes" id="UP001630127"/>
    </source>
</evidence>
<dbReference type="PROSITE" id="PS51320">
    <property type="entry name" value="TIFY"/>
    <property type="match status" value="1"/>
</dbReference>
<keyword evidence="2" id="KW-1184">Jasmonic acid signaling pathway</keyword>
<reference evidence="4 5" key="1">
    <citation type="submission" date="2024-11" db="EMBL/GenBank/DDBJ databases">
        <title>A near-complete genome assembly of Cinchona calisaya.</title>
        <authorList>
            <person name="Lian D.C."/>
            <person name="Zhao X.W."/>
            <person name="Wei L."/>
        </authorList>
    </citation>
    <scope>NUCLEOTIDE SEQUENCE [LARGE SCALE GENOMIC DNA]</scope>
    <source>
        <tissue evidence="4">Nenye</tissue>
    </source>
</reference>
<comment type="domain">
    <text evidence="2">The jas domain is required for interaction with COI1.</text>
</comment>
<dbReference type="AlphaFoldDB" id="A0ABD3ANH4"/>
<feature type="domain" description="Tify" evidence="3">
    <location>
        <begin position="124"/>
        <end position="159"/>
    </location>
</feature>
<comment type="similarity">
    <text evidence="1 2">Belongs to the TIFY/JAZ family.</text>
</comment>
<dbReference type="GO" id="GO:0005634">
    <property type="term" value="C:nucleus"/>
    <property type="evidence" value="ECO:0007669"/>
    <property type="project" value="UniProtKB-SubCell"/>
</dbReference>
<keyword evidence="2" id="KW-0539">Nucleus</keyword>
<accession>A0ABD3ANH4</accession>
<dbReference type="PANTHER" id="PTHR33077">
    <property type="entry name" value="PROTEIN TIFY 4A-RELATED-RELATED"/>
    <property type="match status" value="1"/>
</dbReference>
<evidence type="ECO:0000259" key="3">
    <source>
        <dbReference type="PROSITE" id="PS51320"/>
    </source>
</evidence>
<keyword evidence="5" id="KW-1185">Reference proteome</keyword>
<dbReference type="Proteomes" id="UP001630127">
    <property type="component" value="Unassembled WGS sequence"/>
</dbReference>
<proteinExistence type="inferred from homology"/>
<sequence length="270" mass="29466">MIMGSSEVVDSGRIPAASHKSNFTQTCSLLSQYLKEKGSFGDLSLGLMTSNFEPNGAPAKTMNLLPMIENTGKNSDYPAAAPAARMTPNMSVNMLPHQLSGFVGPTFPREEAEKKTDVSVVKSEPPETAQMTIFYNGQVMVFNDFPADKAKQIMLLASEGISTSPPNAIMNTFSTANDNNMVSKSAESANNLVQETAHQRPLQQPNVNDLPIARKASLTRFLEKRKDRITARAPYPVGASASKPAADDEDKKTWLLGFAPQFPLQMDRYF</sequence>
<protein>
    <recommendedName>
        <fullName evidence="2">Protein TIFY</fullName>
    </recommendedName>
    <alternativeName>
        <fullName evidence="2">Jasmonate ZIM domain-containing protein</fullName>
    </alternativeName>
</protein>
<dbReference type="GO" id="GO:2000022">
    <property type="term" value="P:regulation of jasmonic acid mediated signaling pathway"/>
    <property type="evidence" value="ECO:0007669"/>
    <property type="project" value="UniProtKB-UniRule"/>
</dbReference>
<name>A0ABD3ANH4_9GENT</name>
<gene>
    <name evidence="4" type="ORF">ACH5RR_006241</name>
</gene>
<evidence type="ECO:0000256" key="1">
    <source>
        <dbReference type="ARBA" id="ARBA00008614"/>
    </source>
</evidence>
<dbReference type="InterPro" id="IPR010399">
    <property type="entry name" value="Tify_dom"/>
</dbReference>
<evidence type="ECO:0000256" key="2">
    <source>
        <dbReference type="RuleBase" id="RU369065"/>
    </source>
</evidence>
<comment type="function">
    <text evidence="2">Repressor of jasmonate responses.</text>
</comment>
<dbReference type="InterPro" id="IPR018467">
    <property type="entry name" value="CCT_CS"/>
</dbReference>
<dbReference type="PANTHER" id="PTHR33077:SF140">
    <property type="entry name" value="PROTEIN TIFY 10B"/>
    <property type="match status" value="1"/>
</dbReference>
<dbReference type="Pfam" id="PF06200">
    <property type="entry name" value="tify"/>
    <property type="match status" value="1"/>
</dbReference>
<comment type="caution">
    <text evidence="4">The sequence shown here is derived from an EMBL/GenBank/DDBJ whole genome shotgun (WGS) entry which is preliminary data.</text>
</comment>
<dbReference type="Pfam" id="PF09425">
    <property type="entry name" value="Jas_motif"/>
    <property type="match status" value="1"/>
</dbReference>
<organism evidence="4 5">
    <name type="scientific">Cinchona calisaya</name>
    <dbReference type="NCBI Taxonomy" id="153742"/>
    <lineage>
        <taxon>Eukaryota</taxon>
        <taxon>Viridiplantae</taxon>
        <taxon>Streptophyta</taxon>
        <taxon>Embryophyta</taxon>
        <taxon>Tracheophyta</taxon>
        <taxon>Spermatophyta</taxon>
        <taxon>Magnoliopsida</taxon>
        <taxon>eudicotyledons</taxon>
        <taxon>Gunneridae</taxon>
        <taxon>Pentapetalae</taxon>
        <taxon>asterids</taxon>
        <taxon>lamiids</taxon>
        <taxon>Gentianales</taxon>
        <taxon>Rubiaceae</taxon>
        <taxon>Cinchonoideae</taxon>
        <taxon>Cinchoneae</taxon>
        <taxon>Cinchona</taxon>
    </lineage>
</organism>
<dbReference type="GO" id="GO:0031347">
    <property type="term" value="P:regulation of defense response"/>
    <property type="evidence" value="ECO:0007669"/>
    <property type="project" value="UniProtKB-UniRule"/>
</dbReference>
<comment type="subcellular location">
    <subcellularLocation>
        <location evidence="2">Nucleus</location>
    </subcellularLocation>
</comment>